<keyword evidence="4" id="KW-0677">Repeat</keyword>
<dbReference type="Pfam" id="PF13091">
    <property type="entry name" value="PLDc_2"/>
    <property type="match status" value="2"/>
</dbReference>
<dbReference type="GO" id="GO:0032049">
    <property type="term" value="P:cardiolipin biosynthetic process"/>
    <property type="evidence" value="ECO:0007669"/>
    <property type="project" value="InterPro"/>
</dbReference>
<feature type="domain" description="PLD phosphodiesterase" evidence="10">
    <location>
        <begin position="294"/>
        <end position="316"/>
    </location>
</feature>
<keyword evidence="3 9" id="KW-0808">Transferase</keyword>
<reference evidence="11" key="2">
    <citation type="submission" date="2020-09" db="EMBL/GenBank/DDBJ databases">
        <authorList>
            <person name="Sun Q."/>
            <person name="Ohkuma M."/>
        </authorList>
    </citation>
    <scope>NUCLEOTIDE SEQUENCE</scope>
    <source>
        <strain evidence="11">JCM 13306</strain>
    </source>
</reference>
<gene>
    <name evidence="9 11" type="primary">clsB</name>
    <name evidence="11" type="ORF">GCM10009090_35390</name>
</gene>
<dbReference type="PANTHER" id="PTHR21248:SF23">
    <property type="entry name" value="CARDIOLIPIN SYNTHASE B"/>
    <property type="match status" value="1"/>
</dbReference>
<dbReference type="SUPFAM" id="SSF56024">
    <property type="entry name" value="Phospholipase D/nuclease"/>
    <property type="match status" value="2"/>
</dbReference>
<keyword evidence="8 9" id="KW-1208">Phospholipid metabolism</keyword>
<dbReference type="PROSITE" id="PS50035">
    <property type="entry name" value="PLD"/>
    <property type="match status" value="2"/>
</dbReference>
<evidence type="ECO:0000256" key="9">
    <source>
        <dbReference type="HAMAP-Rule" id="MF_01917"/>
    </source>
</evidence>
<dbReference type="HAMAP" id="MF_01917">
    <property type="entry name" value="Cardiolipin_synth_ClsB"/>
    <property type="match status" value="1"/>
</dbReference>
<feature type="active site" evidence="9">
    <location>
        <position position="294"/>
    </location>
</feature>
<dbReference type="AlphaFoldDB" id="A0A919FC68"/>
<comment type="similarity">
    <text evidence="9">Belongs to the phospholipase D family. Cardiolipin synthase subfamily. ClsB sub-subfamily.</text>
</comment>
<evidence type="ECO:0000256" key="8">
    <source>
        <dbReference type="ARBA" id="ARBA00023264"/>
    </source>
</evidence>
<keyword evidence="5 9" id="KW-0443">Lipid metabolism</keyword>
<dbReference type="PANTHER" id="PTHR21248">
    <property type="entry name" value="CARDIOLIPIN SYNTHASE"/>
    <property type="match status" value="1"/>
</dbReference>
<evidence type="ECO:0000256" key="5">
    <source>
        <dbReference type="ARBA" id="ARBA00023098"/>
    </source>
</evidence>
<keyword evidence="6 9" id="KW-0472">Membrane</keyword>
<sequence>MRGGQDIGACWRGGHRLRLLENGDAYFARVYEAIDAARREVLLETFIWFEDEVGIPLKDRLVAAARRGVHVHLLVDAFGSPDLSPAFVAELLEAGVELRMFDPQPKLFGIRLNVFRRMHRKLLAIDETLGFVGGINYSADHLAGFGPEAKQDYAVEVEGPVVADIVSFMRQAMATYGTGERWEPAATVDARAAGSAEACFLPRDNARRSRSIERAYRQAFRAARREIVVANAYFFPGYGFLRDLCDASRRGVDVRLVFQGQPDTPLALMAARALYRHLLDAGVRIFEYCERPFHGKIAVIDEAWSTVGSSNLDPLSLSLNLEANLFVRDAAFAGELRGRLGRLMDAHCRKVDPASVPRGRIWRRFMQPLLFHVLRHFPEWAGRLSSRRPRTTLVQAPRARGPAP</sequence>
<evidence type="ECO:0000256" key="6">
    <source>
        <dbReference type="ARBA" id="ARBA00023136"/>
    </source>
</evidence>
<evidence type="ECO:0000256" key="4">
    <source>
        <dbReference type="ARBA" id="ARBA00022737"/>
    </source>
</evidence>
<keyword evidence="1 9" id="KW-1003">Cell membrane</keyword>
<dbReference type="Gene3D" id="3.30.870.10">
    <property type="entry name" value="Endonuclease Chain A"/>
    <property type="match status" value="2"/>
</dbReference>
<dbReference type="InterPro" id="IPR001736">
    <property type="entry name" value="PLipase_D/transphosphatidylase"/>
</dbReference>
<dbReference type="InterPro" id="IPR030872">
    <property type="entry name" value="Cardiolipin_synth_ClsB"/>
</dbReference>
<evidence type="ECO:0000256" key="3">
    <source>
        <dbReference type="ARBA" id="ARBA00022679"/>
    </source>
</evidence>
<evidence type="ECO:0000256" key="7">
    <source>
        <dbReference type="ARBA" id="ARBA00023209"/>
    </source>
</evidence>
<evidence type="ECO:0000256" key="2">
    <source>
        <dbReference type="ARBA" id="ARBA00022516"/>
    </source>
</evidence>
<dbReference type="GO" id="GO:0008808">
    <property type="term" value="F:cardiolipin synthase activity"/>
    <property type="evidence" value="ECO:0007669"/>
    <property type="project" value="InterPro"/>
</dbReference>
<dbReference type="CDD" id="cd09110">
    <property type="entry name" value="PLDc_CLS_1"/>
    <property type="match status" value="1"/>
</dbReference>
<feature type="active site" evidence="9">
    <location>
        <position position="126"/>
    </location>
</feature>
<organism evidence="11 12">
    <name type="scientific">Xanthomonas boreopolis</name>
    <dbReference type="NCBI Taxonomy" id="86183"/>
    <lineage>
        <taxon>Bacteria</taxon>
        <taxon>Pseudomonadati</taxon>
        <taxon>Pseudomonadota</taxon>
        <taxon>Gammaproteobacteria</taxon>
        <taxon>Lysobacterales</taxon>
        <taxon>Lysobacteraceae</taxon>
        <taxon>Xanthomonas</taxon>
    </lineage>
</organism>
<dbReference type="Proteomes" id="UP000623958">
    <property type="component" value="Unassembled WGS sequence"/>
</dbReference>
<evidence type="ECO:0000256" key="1">
    <source>
        <dbReference type="ARBA" id="ARBA00022475"/>
    </source>
</evidence>
<feature type="active site" evidence="9">
    <location>
        <position position="119"/>
    </location>
</feature>
<dbReference type="NCBIfam" id="NF008427">
    <property type="entry name" value="PRK11263.1"/>
    <property type="match status" value="1"/>
</dbReference>
<keyword evidence="7 9" id="KW-0594">Phospholipid biosynthesis</keyword>
<feature type="active site" evidence="9">
    <location>
        <position position="121"/>
    </location>
</feature>
<dbReference type="InterPro" id="IPR025202">
    <property type="entry name" value="PLD-like_dom"/>
</dbReference>
<comment type="subcellular location">
    <subcellularLocation>
        <location evidence="9">Cell membrane</location>
        <topology evidence="9">Peripheral membrane protein</topology>
    </subcellularLocation>
</comment>
<comment type="catalytic activity">
    <reaction evidence="9">
        <text>2 a 1,2-diacyl-sn-glycero-3-phospho-(1'-sn-glycerol) = a cardiolipin + glycerol</text>
        <dbReference type="Rhea" id="RHEA:31451"/>
        <dbReference type="ChEBI" id="CHEBI:17754"/>
        <dbReference type="ChEBI" id="CHEBI:62237"/>
        <dbReference type="ChEBI" id="CHEBI:64716"/>
    </reaction>
</comment>
<dbReference type="EC" id="2.7.8.-" evidence="9"/>
<keyword evidence="12" id="KW-1185">Reference proteome</keyword>
<dbReference type="EMBL" id="BNBA01000044">
    <property type="protein sequence ID" value="GHH60249.1"/>
    <property type="molecule type" value="Genomic_DNA"/>
</dbReference>
<protein>
    <recommendedName>
        <fullName evidence="9">Cardiolipin synthase B</fullName>
        <shortName evidence="9">CL synthase</shortName>
        <ecNumber evidence="9">2.7.8.-</ecNumber>
    </recommendedName>
</protein>
<reference evidence="11" key="1">
    <citation type="journal article" date="2014" name="Int. J. Syst. Evol. Microbiol.">
        <title>Complete genome sequence of Corynebacterium casei LMG S-19264T (=DSM 44701T), isolated from a smear-ripened cheese.</title>
        <authorList>
            <consortium name="US DOE Joint Genome Institute (JGI-PGF)"/>
            <person name="Walter F."/>
            <person name="Albersmeier A."/>
            <person name="Kalinowski J."/>
            <person name="Ruckert C."/>
        </authorList>
    </citation>
    <scope>NUCLEOTIDE SEQUENCE</scope>
    <source>
        <strain evidence="11">JCM 13306</strain>
    </source>
</reference>
<accession>A0A919FC68</accession>
<dbReference type="SMART" id="SM00155">
    <property type="entry name" value="PLDc"/>
    <property type="match status" value="2"/>
</dbReference>
<dbReference type="CDD" id="cd09159">
    <property type="entry name" value="PLDc_ybhO_like_2"/>
    <property type="match status" value="1"/>
</dbReference>
<evidence type="ECO:0000313" key="12">
    <source>
        <dbReference type="Proteomes" id="UP000623958"/>
    </source>
</evidence>
<evidence type="ECO:0000259" key="10">
    <source>
        <dbReference type="PROSITE" id="PS50035"/>
    </source>
</evidence>
<feature type="domain" description="PLD phosphodiesterase" evidence="10">
    <location>
        <begin position="114"/>
        <end position="141"/>
    </location>
</feature>
<dbReference type="RefSeq" id="WP_140724766.1">
    <property type="nucleotide sequence ID" value="NZ_BNBA01000044.1"/>
</dbReference>
<evidence type="ECO:0000313" key="11">
    <source>
        <dbReference type="EMBL" id="GHH60249.1"/>
    </source>
</evidence>
<feature type="active site" evidence="9">
    <location>
        <position position="296"/>
    </location>
</feature>
<dbReference type="GO" id="GO:0005886">
    <property type="term" value="C:plasma membrane"/>
    <property type="evidence" value="ECO:0007669"/>
    <property type="project" value="UniProtKB-SubCell"/>
</dbReference>
<comment type="function">
    <text evidence="9">Catalyzes the phosphatidyl group transfer from one phosphatidylglycerol molecule to another to form cardiolipin (CL) (diphosphatidylglycerol) and glycerol.</text>
</comment>
<comment type="caution">
    <text evidence="11">The sequence shown here is derived from an EMBL/GenBank/DDBJ whole genome shotgun (WGS) entry which is preliminary data.</text>
</comment>
<proteinExistence type="inferred from homology"/>
<feature type="active site" evidence="9">
    <location>
        <position position="301"/>
    </location>
</feature>
<name>A0A919FC68_9XANT</name>
<keyword evidence="2 9" id="KW-0444">Lipid biosynthesis</keyword>